<dbReference type="Proteomes" id="UP000238916">
    <property type="component" value="Unassembled WGS sequence"/>
</dbReference>
<dbReference type="AlphaFoldDB" id="A0A2U3LR47"/>
<gene>
    <name evidence="1" type="ORF">SBF1_750011</name>
</gene>
<accession>A0A2U3LR47</accession>
<evidence type="ECO:0000313" key="2">
    <source>
        <dbReference type="Proteomes" id="UP000238916"/>
    </source>
</evidence>
<sequence>MKLDAQLLSRSIQANLPPRGTSIKSEFRISIQNGELKSFVVESFLDIVGDHDVLKNTGEQGELADLMLKALYHAGFFGKINVQSIGRDIISVRASSIMGIERMYCSLCTNAQNDCTECNPALDASWRF</sequence>
<organism evidence="1 2">
    <name type="scientific">Candidatus Desulfosporosinus infrequens</name>
    <dbReference type="NCBI Taxonomy" id="2043169"/>
    <lineage>
        <taxon>Bacteria</taxon>
        <taxon>Bacillati</taxon>
        <taxon>Bacillota</taxon>
        <taxon>Clostridia</taxon>
        <taxon>Eubacteriales</taxon>
        <taxon>Desulfitobacteriaceae</taxon>
        <taxon>Desulfosporosinus</taxon>
    </lineage>
</organism>
<protein>
    <submittedName>
        <fullName evidence="1">Uncharacterized protein</fullName>
    </submittedName>
</protein>
<name>A0A2U3LR47_9FIRM</name>
<reference evidence="2" key="1">
    <citation type="submission" date="2018-02" db="EMBL/GenBank/DDBJ databases">
        <authorList>
            <person name="Hausmann B."/>
        </authorList>
    </citation>
    <scope>NUCLEOTIDE SEQUENCE [LARGE SCALE GENOMIC DNA]</scope>
    <source>
        <strain evidence="2">Peat soil MAG SbF1</strain>
    </source>
</reference>
<dbReference type="EMBL" id="OMOF01000723">
    <property type="protein sequence ID" value="SPF54370.1"/>
    <property type="molecule type" value="Genomic_DNA"/>
</dbReference>
<proteinExistence type="predicted"/>
<evidence type="ECO:0000313" key="1">
    <source>
        <dbReference type="EMBL" id="SPF54370.1"/>
    </source>
</evidence>